<evidence type="ECO:0000313" key="7">
    <source>
        <dbReference type="EMBL" id="KEH29573.1"/>
    </source>
</evidence>
<evidence type="ECO:0000256" key="1">
    <source>
        <dbReference type="ARBA" id="ARBA00004123"/>
    </source>
</evidence>
<gene>
    <name evidence="7" type="ordered locus">MTR_4g045757</name>
</gene>
<name>A0A072UKF7_MEDTR</name>
<keyword evidence="4" id="KW-0539">Nucleus</keyword>
<sequence length="79" mass="9201">MEVAQGSHFNHVPPFLSKTYGKVDYPLTNVIVSWSATNRSFIVWNPVDFGEDLLPKYFKQNNFSNFIRQLNNTYTLVMI</sequence>
<proteinExistence type="inferred from homology"/>
<dbReference type="AlphaFoldDB" id="A0A072UKF7"/>
<reference evidence="8" key="3">
    <citation type="submission" date="2015-04" db="UniProtKB">
        <authorList>
            <consortium name="EnsemblPlants"/>
        </authorList>
    </citation>
    <scope>IDENTIFICATION</scope>
    <source>
        <strain evidence="8">cv. Jemalong A17</strain>
    </source>
</reference>
<keyword evidence="9" id="KW-1185">Reference proteome</keyword>
<dbReference type="InterPro" id="IPR036390">
    <property type="entry name" value="WH_DNA-bd_sf"/>
</dbReference>
<dbReference type="PANTHER" id="PTHR10015">
    <property type="entry name" value="HEAT SHOCK TRANSCRIPTION FACTOR"/>
    <property type="match status" value="1"/>
</dbReference>
<dbReference type="GO" id="GO:0005634">
    <property type="term" value="C:nucleus"/>
    <property type="evidence" value="ECO:0007669"/>
    <property type="project" value="UniProtKB-SubCell"/>
</dbReference>
<dbReference type="InterPro" id="IPR036388">
    <property type="entry name" value="WH-like_DNA-bd_sf"/>
</dbReference>
<evidence type="ECO:0000256" key="4">
    <source>
        <dbReference type="ARBA" id="ARBA00023242"/>
    </source>
</evidence>
<evidence type="ECO:0000256" key="5">
    <source>
        <dbReference type="RuleBase" id="RU004020"/>
    </source>
</evidence>
<dbReference type="GO" id="GO:0043565">
    <property type="term" value="F:sequence-specific DNA binding"/>
    <property type="evidence" value="ECO:0007669"/>
    <property type="project" value="InterPro"/>
</dbReference>
<reference evidence="7 9" key="2">
    <citation type="journal article" date="2014" name="BMC Genomics">
        <title>An improved genome release (version Mt4.0) for the model legume Medicago truncatula.</title>
        <authorList>
            <person name="Tang H."/>
            <person name="Krishnakumar V."/>
            <person name="Bidwell S."/>
            <person name="Rosen B."/>
            <person name="Chan A."/>
            <person name="Zhou S."/>
            <person name="Gentzbittel L."/>
            <person name="Childs K.L."/>
            <person name="Yandell M."/>
            <person name="Gundlach H."/>
            <person name="Mayer K.F."/>
            <person name="Schwartz D.C."/>
            <person name="Town C.D."/>
        </authorList>
    </citation>
    <scope>GENOME REANNOTATION</scope>
    <source>
        <strain evidence="7">A17</strain>
        <strain evidence="8 9">cv. Jemalong A17</strain>
    </source>
</reference>
<dbReference type="GO" id="GO:0003700">
    <property type="term" value="F:DNA-binding transcription factor activity"/>
    <property type="evidence" value="ECO:0007669"/>
    <property type="project" value="InterPro"/>
</dbReference>
<feature type="domain" description="HSF-type DNA-binding" evidence="6">
    <location>
        <begin position="11"/>
        <end position="74"/>
    </location>
</feature>
<dbReference type="SUPFAM" id="SSF46785">
    <property type="entry name" value="Winged helix' DNA-binding domain"/>
    <property type="match status" value="1"/>
</dbReference>
<evidence type="ECO:0000313" key="9">
    <source>
        <dbReference type="Proteomes" id="UP000002051"/>
    </source>
</evidence>
<dbReference type="HOGENOM" id="CLU_144565_5_0_1"/>
<dbReference type="PANTHER" id="PTHR10015:SF161">
    <property type="entry name" value="HEAT STRESS TRANSCRIPTION FACTOR A-4A"/>
    <property type="match status" value="1"/>
</dbReference>
<dbReference type="EMBL" id="CM001220">
    <property type="protein sequence ID" value="KEH29573.1"/>
    <property type="molecule type" value="Genomic_DNA"/>
</dbReference>
<dbReference type="PRINTS" id="PR00056">
    <property type="entry name" value="HSFDOMAIN"/>
</dbReference>
<dbReference type="STRING" id="3880.A0A072UKF7"/>
<comment type="subcellular location">
    <subcellularLocation>
        <location evidence="1">Nucleus</location>
    </subcellularLocation>
</comment>
<comment type="similarity">
    <text evidence="5">Belongs to the HSF family.</text>
</comment>
<evidence type="ECO:0000313" key="8">
    <source>
        <dbReference type="EnsemblPlants" id="KEH29573"/>
    </source>
</evidence>
<dbReference type="Pfam" id="PF00447">
    <property type="entry name" value="HSF_DNA-bind"/>
    <property type="match status" value="1"/>
</dbReference>
<evidence type="ECO:0000256" key="2">
    <source>
        <dbReference type="ARBA" id="ARBA00023016"/>
    </source>
</evidence>
<evidence type="ECO:0000256" key="3">
    <source>
        <dbReference type="ARBA" id="ARBA00023125"/>
    </source>
</evidence>
<dbReference type="SMART" id="SM00415">
    <property type="entry name" value="HSF"/>
    <property type="match status" value="1"/>
</dbReference>
<dbReference type="Proteomes" id="UP000002051">
    <property type="component" value="Chromosome 4"/>
</dbReference>
<reference evidence="7 9" key="1">
    <citation type="journal article" date="2011" name="Nature">
        <title>The Medicago genome provides insight into the evolution of rhizobial symbioses.</title>
        <authorList>
            <person name="Young N.D."/>
            <person name="Debelle F."/>
            <person name="Oldroyd G.E."/>
            <person name="Geurts R."/>
            <person name="Cannon S.B."/>
            <person name="Udvardi M.K."/>
            <person name="Benedito V.A."/>
            <person name="Mayer K.F."/>
            <person name="Gouzy J."/>
            <person name="Schoof H."/>
            <person name="Van de Peer Y."/>
            <person name="Proost S."/>
            <person name="Cook D.R."/>
            <person name="Meyers B.C."/>
            <person name="Spannagl M."/>
            <person name="Cheung F."/>
            <person name="De Mita S."/>
            <person name="Krishnakumar V."/>
            <person name="Gundlach H."/>
            <person name="Zhou S."/>
            <person name="Mudge J."/>
            <person name="Bharti A.K."/>
            <person name="Murray J.D."/>
            <person name="Naoumkina M.A."/>
            <person name="Rosen B."/>
            <person name="Silverstein K.A."/>
            <person name="Tang H."/>
            <person name="Rombauts S."/>
            <person name="Zhao P.X."/>
            <person name="Zhou P."/>
            <person name="Barbe V."/>
            <person name="Bardou P."/>
            <person name="Bechner M."/>
            <person name="Bellec A."/>
            <person name="Berger A."/>
            <person name="Berges H."/>
            <person name="Bidwell S."/>
            <person name="Bisseling T."/>
            <person name="Choisne N."/>
            <person name="Couloux A."/>
            <person name="Denny R."/>
            <person name="Deshpande S."/>
            <person name="Dai X."/>
            <person name="Doyle J.J."/>
            <person name="Dudez A.M."/>
            <person name="Farmer A.D."/>
            <person name="Fouteau S."/>
            <person name="Franken C."/>
            <person name="Gibelin C."/>
            <person name="Gish J."/>
            <person name="Goldstein S."/>
            <person name="Gonzalez A.J."/>
            <person name="Green P.J."/>
            <person name="Hallab A."/>
            <person name="Hartog M."/>
            <person name="Hua A."/>
            <person name="Humphray S.J."/>
            <person name="Jeong D.H."/>
            <person name="Jing Y."/>
            <person name="Jocker A."/>
            <person name="Kenton S.M."/>
            <person name="Kim D.J."/>
            <person name="Klee K."/>
            <person name="Lai H."/>
            <person name="Lang C."/>
            <person name="Lin S."/>
            <person name="Macmil S.L."/>
            <person name="Magdelenat G."/>
            <person name="Matthews L."/>
            <person name="McCorrison J."/>
            <person name="Monaghan E.L."/>
            <person name="Mun J.H."/>
            <person name="Najar F.Z."/>
            <person name="Nicholson C."/>
            <person name="Noirot C."/>
            <person name="O'Bleness M."/>
            <person name="Paule C.R."/>
            <person name="Poulain J."/>
            <person name="Prion F."/>
            <person name="Qin B."/>
            <person name="Qu C."/>
            <person name="Retzel E.F."/>
            <person name="Riddle C."/>
            <person name="Sallet E."/>
            <person name="Samain S."/>
            <person name="Samson N."/>
            <person name="Sanders I."/>
            <person name="Saurat O."/>
            <person name="Scarpelli C."/>
            <person name="Schiex T."/>
            <person name="Segurens B."/>
            <person name="Severin A.J."/>
            <person name="Sherrier D.J."/>
            <person name="Shi R."/>
            <person name="Sims S."/>
            <person name="Singer S.R."/>
            <person name="Sinharoy S."/>
            <person name="Sterck L."/>
            <person name="Viollet A."/>
            <person name="Wang B.B."/>
            <person name="Wang K."/>
            <person name="Wang M."/>
            <person name="Wang X."/>
            <person name="Warfsmann J."/>
            <person name="Weissenbach J."/>
            <person name="White D.D."/>
            <person name="White J.D."/>
            <person name="Wiley G.B."/>
            <person name="Wincker P."/>
            <person name="Xing Y."/>
            <person name="Yang L."/>
            <person name="Yao Z."/>
            <person name="Ying F."/>
            <person name="Zhai J."/>
            <person name="Zhou L."/>
            <person name="Zuber A."/>
            <person name="Denarie J."/>
            <person name="Dixon R.A."/>
            <person name="May G.D."/>
            <person name="Schwartz D.C."/>
            <person name="Rogers J."/>
            <person name="Quetier F."/>
            <person name="Town C.D."/>
            <person name="Roe B.A."/>
        </authorList>
    </citation>
    <scope>NUCLEOTIDE SEQUENCE [LARGE SCALE GENOMIC DNA]</scope>
    <source>
        <strain evidence="7">A17</strain>
        <strain evidence="8 9">cv. Jemalong A17</strain>
    </source>
</reference>
<organism evidence="7 9">
    <name type="scientific">Medicago truncatula</name>
    <name type="common">Barrel medic</name>
    <name type="synonym">Medicago tribuloides</name>
    <dbReference type="NCBI Taxonomy" id="3880"/>
    <lineage>
        <taxon>Eukaryota</taxon>
        <taxon>Viridiplantae</taxon>
        <taxon>Streptophyta</taxon>
        <taxon>Embryophyta</taxon>
        <taxon>Tracheophyta</taxon>
        <taxon>Spermatophyta</taxon>
        <taxon>Magnoliopsida</taxon>
        <taxon>eudicotyledons</taxon>
        <taxon>Gunneridae</taxon>
        <taxon>Pentapetalae</taxon>
        <taxon>rosids</taxon>
        <taxon>fabids</taxon>
        <taxon>Fabales</taxon>
        <taxon>Fabaceae</taxon>
        <taxon>Papilionoideae</taxon>
        <taxon>50 kb inversion clade</taxon>
        <taxon>NPAAA clade</taxon>
        <taxon>Hologalegina</taxon>
        <taxon>IRL clade</taxon>
        <taxon>Trifolieae</taxon>
        <taxon>Medicago</taxon>
    </lineage>
</organism>
<evidence type="ECO:0000259" key="6">
    <source>
        <dbReference type="SMART" id="SM00415"/>
    </source>
</evidence>
<keyword evidence="2 7" id="KW-0346">Stress response</keyword>
<dbReference type="Gene3D" id="1.10.10.10">
    <property type="entry name" value="Winged helix-like DNA-binding domain superfamily/Winged helix DNA-binding domain"/>
    <property type="match status" value="1"/>
</dbReference>
<keyword evidence="3" id="KW-0238">DNA-binding</keyword>
<dbReference type="EnsemblPlants" id="KEH29573">
    <property type="protein sequence ID" value="KEH29573"/>
    <property type="gene ID" value="MTR_4g045757"/>
</dbReference>
<accession>A0A072UKF7</accession>
<dbReference type="InterPro" id="IPR000232">
    <property type="entry name" value="HSF_DNA-bd"/>
</dbReference>
<protein>
    <submittedName>
        <fullName evidence="7">Heat shock transcription factor</fullName>
    </submittedName>
</protein>